<feature type="region of interest" description="Disordered" evidence="1">
    <location>
        <begin position="69"/>
        <end position="106"/>
    </location>
</feature>
<dbReference type="AlphaFoldDB" id="F4WU26"/>
<dbReference type="EMBL" id="GL888347">
    <property type="protein sequence ID" value="EGI62297.1"/>
    <property type="molecule type" value="Genomic_DNA"/>
</dbReference>
<feature type="compositionally biased region" description="Basic and acidic residues" evidence="1">
    <location>
        <begin position="1"/>
        <end position="20"/>
    </location>
</feature>
<gene>
    <name evidence="2" type="ORF">G5I_09380</name>
</gene>
<feature type="compositionally biased region" description="Basic and acidic residues" evidence="1">
    <location>
        <begin position="557"/>
        <end position="574"/>
    </location>
</feature>
<dbReference type="STRING" id="103372.F4WU26"/>
<evidence type="ECO:0000313" key="3">
    <source>
        <dbReference type="Proteomes" id="UP000007755"/>
    </source>
</evidence>
<feature type="region of interest" description="Disordered" evidence="1">
    <location>
        <begin position="557"/>
        <end position="585"/>
    </location>
</feature>
<feature type="region of interest" description="Disordered" evidence="1">
    <location>
        <begin position="1"/>
        <end position="29"/>
    </location>
</feature>
<dbReference type="OrthoDB" id="193931at2759"/>
<feature type="region of interest" description="Disordered" evidence="1">
    <location>
        <begin position="165"/>
        <end position="209"/>
    </location>
</feature>
<name>F4WU26_ACREC</name>
<evidence type="ECO:0000256" key="1">
    <source>
        <dbReference type="SAM" id="MobiDB-lite"/>
    </source>
</evidence>
<sequence length="585" mass="65530">MKKDDQTKNTKRNGEEDAKSTGDGAKPRFVTSTLVKKITIEELKKQLRKLKLSTMRNKADLQLKNYEQAREESNVDSDTEVIQNIKNSDDEKENEEESEEEPIRICKRPNDLARSVQDRIHVVPDNVMDERMLLGKGLIRQMDIRMKGGMLSIKKLEYDITKKDAEERKKEDNKDNKEEKRKENNKDDDKERDGYVAARDSKDRQCGAKRGREWQSGGLFIGVAEIRSEWRVLGRAANRETASVTMAAMLSLTGHNGGDGDGVLNAGSWAGPSGSHGGGTLRLLLDMSLRCFRWRGFSAGPGLSDGALRPVMILDPLLLTTSAMSLLVGYDVADVHCCSVRNQVRFEIARTTVVDQSRLPLDHVEVTNVGISLSGLTTTSVQGSIVHGTPAQPPATPLDLSPLRHHRSPATTPVSYSPSNSPALDMIQEEHPVEISRSRTSGGHPADTLMSDSMLSYGYFRRSPEDIQELQKYHEQYPNHWIGRRGSVLWPPRPLDLNPLDYYLWEYVKNAVKAPTMKLNMMKKVRRASETRAKSGHVNVKWSIDTDESGNWRVNEGGKCDTSRNSGHKDDSERAQLFGKAAQSH</sequence>
<reference evidence="2" key="1">
    <citation type="submission" date="2011-02" db="EMBL/GenBank/DDBJ databases">
        <title>The genome of the leaf-cutting ant Acromyrmex echinatior suggests key adaptations to social evolution and fungus farming.</title>
        <authorList>
            <person name="Nygaard S."/>
            <person name="Zhang G."/>
        </authorList>
    </citation>
    <scope>NUCLEOTIDE SEQUENCE</scope>
</reference>
<evidence type="ECO:0000313" key="2">
    <source>
        <dbReference type="EMBL" id="EGI62297.1"/>
    </source>
</evidence>
<feature type="compositionally biased region" description="Acidic residues" evidence="1">
    <location>
        <begin position="90"/>
        <end position="100"/>
    </location>
</feature>
<organism evidence="3">
    <name type="scientific">Acromyrmex echinatior</name>
    <name type="common">Panamanian leafcutter ant</name>
    <name type="synonym">Acromyrmex octospinosus echinatior</name>
    <dbReference type="NCBI Taxonomy" id="103372"/>
    <lineage>
        <taxon>Eukaryota</taxon>
        <taxon>Metazoa</taxon>
        <taxon>Ecdysozoa</taxon>
        <taxon>Arthropoda</taxon>
        <taxon>Hexapoda</taxon>
        <taxon>Insecta</taxon>
        <taxon>Pterygota</taxon>
        <taxon>Neoptera</taxon>
        <taxon>Endopterygota</taxon>
        <taxon>Hymenoptera</taxon>
        <taxon>Apocrita</taxon>
        <taxon>Aculeata</taxon>
        <taxon>Formicoidea</taxon>
        <taxon>Formicidae</taxon>
        <taxon>Myrmicinae</taxon>
        <taxon>Acromyrmex</taxon>
    </lineage>
</organism>
<dbReference type="InParanoid" id="F4WU26"/>
<keyword evidence="3" id="KW-1185">Reference proteome</keyword>
<dbReference type="Proteomes" id="UP000007755">
    <property type="component" value="Unassembled WGS sequence"/>
</dbReference>
<proteinExistence type="predicted"/>
<protein>
    <recommendedName>
        <fullName evidence="4">SAP domain-containing protein</fullName>
    </recommendedName>
</protein>
<evidence type="ECO:0008006" key="4">
    <source>
        <dbReference type="Google" id="ProtNLM"/>
    </source>
</evidence>
<accession>F4WU26</accession>